<proteinExistence type="predicted"/>
<accession>R7QCD5</accession>
<dbReference type="STRING" id="2769.R7QCD5"/>
<dbReference type="EMBL" id="HG001717">
    <property type="protein sequence ID" value="CDF35071.1"/>
    <property type="molecule type" value="Genomic_DNA"/>
</dbReference>
<dbReference type="PANTHER" id="PTHR24173:SF74">
    <property type="entry name" value="ANKYRIN REPEAT DOMAIN-CONTAINING PROTEIN 16"/>
    <property type="match status" value="1"/>
</dbReference>
<feature type="repeat" description="ANK" evidence="3">
    <location>
        <begin position="169"/>
        <end position="201"/>
    </location>
</feature>
<dbReference type="Pfam" id="PF12796">
    <property type="entry name" value="Ank_2"/>
    <property type="match status" value="2"/>
</dbReference>
<dbReference type="PROSITE" id="PS50088">
    <property type="entry name" value="ANK_REPEAT"/>
    <property type="match status" value="4"/>
</dbReference>
<dbReference type="Gene3D" id="1.25.40.20">
    <property type="entry name" value="Ankyrin repeat-containing domain"/>
    <property type="match status" value="2"/>
</dbReference>
<evidence type="ECO:0000256" key="1">
    <source>
        <dbReference type="ARBA" id="ARBA00022737"/>
    </source>
</evidence>
<dbReference type="Gramene" id="CDF35071">
    <property type="protein sequence ID" value="CDF35071"/>
    <property type="gene ID" value="CHC_T00003558001"/>
</dbReference>
<dbReference type="SMART" id="SM00248">
    <property type="entry name" value="ANK"/>
    <property type="match status" value="4"/>
</dbReference>
<feature type="repeat" description="ANK" evidence="3">
    <location>
        <begin position="101"/>
        <end position="135"/>
    </location>
</feature>
<feature type="repeat" description="ANK" evidence="3">
    <location>
        <begin position="202"/>
        <end position="234"/>
    </location>
</feature>
<dbReference type="PhylomeDB" id="R7QCD5"/>
<dbReference type="InterPro" id="IPR036770">
    <property type="entry name" value="Ankyrin_rpt-contain_sf"/>
</dbReference>
<keyword evidence="2 3" id="KW-0040">ANK repeat</keyword>
<organism evidence="4 5">
    <name type="scientific">Chondrus crispus</name>
    <name type="common">Carrageen Irish moss</name>
    <name type="synonym">Polymorpha crispa</name>
    <dbReference type="NCBI Taxonomy" id="2769"/>
    <lineage>
        <taxon>Eukaryota</taxon>
        <taxon>Rhodophyta</taxon>
        <taxon>Florideophyceae</taxon>
        <taxon>Rhodymeniophycidae</taxon>
        <taxon>Gigartinales</taxon>
        <taxon>Gigartinaceae</taxon>
        <taxon>Chondrus</taxon>
    </lineage>
</organism>
<evidence type="ECO:0000256" key="3">
    <source>
        <dbReference type="PROSITE-ProRule" id="PRU00023"/>
    </source>
</evidence>
<keyword evidence="5" id="KW-1185">Reference proteome</keyword>
<dbReference type="RefSeq" id="XP_005714890.1">
    <property type="nucleotide sequence ID" value="XM_005714833.1"/>
</dbReference>
<dbReference type="PROSITE" id="PS50297">
    <property type="entry name" value="ANK_REP_REGION"/>
    <property type="match status" value="3"/>
</dbReference>
<dbReference type="InterPro" id="IPR002110">
    <property type="entry name" value="Ankyrin_rpt"/>
</dbReference>
<dbReference type="Proteomes" id="UP000012073">
    <property type="component" value="Unassembled WGS sequence"/>
</dbReference>
<dbReference type="AlphaFoldDB" id="R7QCD5"/>
<sequence>MRPVRCYVVHFLRIPSCHGSAPPFFYPLSPPSPSYPPFASVALPINKGERESERERESIAVAVMSLIAHTSTSEWALAASTLQSLPPASLASELSATAGPSAWTPLHFVAAASLAPASLMEALLAAGAPIDARASSGSTPLHLAAWHGCTEHVELLVARGASVTALTRAGRGPLHFAARRGHAEVIMALARAGADLNQTDAKGMSALHFAADGGHMEAAKELLQEGALVMKADDGRTAADVAKGEVGVVLGETMGGVGRTREMSDLGREVGWWSGRRLVSALTMRATEAVRGVWKAEGEVGRMDCEEIAEAMCEFAGRGQEEGVRREYEAKIVEGVMRYRLSGVGVVAKRPTAEKLVTEVVGVESGALFYALVDWVERAREKEKKEGVGKEVYAAVGAGVLCGLLMPIGRK</sequence>
<dbReference type="KEGG" id="ccp:CHC_T00003558001"/>
<evidence type="ECO:0000313" key="4">
    <source>
        <dbReference type="EMBL" id="CDF35071.1"/>
    </source>
</evidence>
<name>R7QCD5_CHOCR</name>
<gene>
    <name evidence="4" type="ORF">CHC_T00003558001</name>
</gene>
<dbReference type="PANTHER" id="PTHR24173">
    <property type="entry name" value="ANKYRIN REPEAT CONTAINING"/>
    <property type="match status" value="1"/>
</dbReference>
<protein>
    <submittedName>
        <fullName evidence="4">Uncharacterized protein</fullName>
    </submittedName>
</protein>
<evidence type="ECO:0000256" key="2">
    <source>
        <dbReference type="ARBA" id="ARBA00023043"/>
    </source>
</evidence>
<keyword evidence="1" id="KW-0677">Repeat</keyword>
<dbReference type="GeneID" id="17322607"/>
<dbReference type="SUPFAM" id="SSF48403">
    <property type="entry name" value="Ankyrin repeat"/>
    <property type="match status" value="1"/>
</dbReference>
<evidence type="ECO:0000313" key="5">
    <source>
        <dbReference type="Proteomes" id="UP000012073"/>
    </source>
</evidence>
<reference evidence="5" key="1">
    <citation type="journal article" date="2013" name="Proc. Natl. Acad. Sci. U.S.A.">
        <title>Genome structure and metabolic features in the red seaweed Chondrus crispus shed light on evolution of the Archaeplastida.</title>
        <authorList>
            <person name="Collen J."/>
            <person name="Porcel B."/>
            <person name="Carre W."/>
            <person name="Ball S.G."/>
            <person name="Chaparro C."/>
            <person name="Tonon T."/>
            <person name="Barbeyron T."/>
            <person name="Michel G."/>
            <person name="Noel B."/>
            <person name="Valentin K."/>
            <person name="Elias M."/>
            <person name="Artiguenave F."/>
            <person name="Arun A."/>
            <person name="Aury J.M."/>
            <person name="Barbosa-Neto J.F."/>
            <person name="Bothwell J.H."/>
            <person name="Bouget F.Y."/>
            <person name="Brillet L."/>
            <person name="Cabello-Hurtado F."/>
            <person name="Capella-Gutierrez S."/>
            <person name="Charrier B."/>
            <person name="Cladiere L."/>
            <person name="Cock J.M."/>
            <person name="Coelho S.M."/>
            <person name="Colleoni C."/>
            <person name="Czjzek M."/>
            <person name="Da Silva C."/>
            <person name="Delage L."/>
            <person name="Denoeud F."/>
            <person name="Deschamps P."/>
            <person name="Dittami S.M."/>
            <person name="Gabaldon T."/>
            <person name="Gachon C.M."/>
            <person name="Groisillier A."/>
            <person name="Herve C."/>
            <person name="Jabbari K."/>
            <person name="Katinka M."/>
            <person name="Kloareg B."/>
            <person name="Kowalczyk N."/>
            <person name="Labadie K."/>
            <person name="Leblanc C."/>
            <person name="Lopez P.J."/>
            <person name="McLachlan D.H."/>
            <person name="Meslet-Cladiere L."/>
            <person name="Moustafa A."/>
            <person name="Nehr Z."/>
            <person name="Nyvall Collen P."/>
            <person name="Panaud O."/>
            <person name="Partensky F."/>
            <person name="Poulain J."/>
            <person name="Rensing S.A."/>
            <person name="Rousvoal S."/>
            <person name="Samson G."/>
            <person name="Symeonidi A."/>
            <person name="Weissenbach J."/>
            <person name="Zambounis A."/>
            <person name="Wincker P."/>
            <person name="Boyen C."/>
        </authorList>
    </citation>
    <scope>NUCLEOTIDE SEQUENCE [LARGE SCALE GENOMIC DNA]</scope>
    <source>
        <strain evidence="5">cv. Stackhouse</strain>
    </source>
</reference>
<dbReference type="OrthoDB" id="1757at2759"/>
<feature type="repeat" description="ANK" evidence="3">
    <location>
        <begin position="136"/>
        <end position="168"/>
    </location>
</feature>